<evidence type="ECO:0000313" key="3">
    <source>
        <dbReference type="Proteomes" id="UP000249130"/>
    </source>
</evidence>
<evidence type="ECO:0000259" key="1">
    <source>
        <dbReference type="Pfam" id="PF16220"/>
    </source>
</evidence>
<name>A0A327L1L7_9BRAD</name>
<gene>
    <name evidence="2" type="ORF">CH341_10595</name>
</gene>
<feature type="domain" description="FecR N-terminal" evidence="1">
    <location>
        <begin position="13"/>
        <end position="51"/>
    </location>
</feature>
<accession>A0A327L1L7</accession>
<dbReference type="Pfam" id="PF16220">
    <property type="entry name" value="DUF4880"/>
    <property type="match status" value="1"/>
</dbReference>
<proteinExistence type="predicted"/>
<protein>
    <submittedName>
        <fullName evidence="2">Iron dicitrate transport regulator FecR</fullName>
    </submittedName>
</protein>
<keyword evidence="3" id="KW-1185">Reference proteome</keyword>
<dbReference type="OrthoDB" id="9798846at2"/>
<organism evidence="2 3">
    <name type="scientific">Rhodoplanes roseus</name>
    <dbReference type="NCBI Taxonomy" id="29409"/>
    <lineage>
        <taxon>Bacteria</taxon>
        <taxon>Pseudomonadati</taxon>
        <taxon>Pseudomonadota</taxon>
        <taxon>Alphaproteobacteria</taxon>
        <taxon>Hyphomicrobiales</taxon>
        <taxon>Nitrobacteraceae</taxon>
        <taxon>Rhodoplanes</taxon>
    </lineage>
</organism>
<evidence type="ECO:0000313" key="2">
    <source>
        <dbReference type="EMBL" id="RAI44134.1"/>
    </source>
</evidence>
<dbReference type="RefSeq" id="WP_146604434.1">
    <property type="nucleotide sequence ID" value="NZ_NPEX01000056.1"/>
</dbReference>
<sequence length="71" mass="8085">MSDTTPESNRLLDEAIDLMIRLHNDPDNPVAIEMVRAWRARGPEHERIWTLVSGAHGATGQILDRRRKAAR</sequence>
<dbReference type="InterPro" id="IPR032623">
    <property type="entry name" value="FecR_N"/>
</dbReference>
<dbReference type="Proteomes" id="UP000249130">
    <property type="component" value="Unassembled WGS sequence"/>
</dbReference>
<comment type="caution">
    <text evidence="2">The sequence shown here is derived from an EMBL/GenBank/DDBJ whole genome shotgun (WGS) entry which is preliminary data.</text>
</comment>
<dbReference type="AlphaFoldDB" id="A0A327L1L7"/>
<reference evidence="2 3" key="1">
    <citation type="submission" date="2017-07" db="EMBL/GenBank/DDBJ databases">
        <title>Draft Genome Sequences of Select Purple Nonsulfur Bacteria.</title>
        <authorList>
            <person name="Lasarre B."/>
            <person name="Mckinlay J.B."/>
        </authorList>
    </citation>
    <scope>NUCLEOTIDE SEQUENCE [LARGE SCALE GENOMIC DNA]</scope>
    <source>
        <strain evidence="2 3">DSM 5909</strain>
    </source>
</reference>
<feature type="non-terminal residue" evidence="2">
    <location>
        <position position="71"/>
    </location>
</feature>
<dbReference type="EMBL" id="NPEX01000056">
    <property type="protein sequence ID" value="RAI44134.1"/>
    <property type="molecule type" value="Genomic_DNA"/>
</dbReference>